<evidence type="ECO:0000313" key="1">
    <source>
        <dbReference type="EMBL" id="MCT7376840.1"/>
    </source>
</evidence>
<dbReference type="Proteomes" id="UP001320831">
    <property type="component" value="Unassembled WGS sequence"/>
</dbReference>
<comment type="caution">
    <text evidence="1">The sequence shown here is derived from an EMBL/GenBank/DDBJ whole genome shotgun (WGS) entry which is preliminary data.</text>
</comment>
<dbReference type="Gene3D" id="3.55.50.30">
    <property type="match status" value="1"/>
</dbReference>
<dbReference type="InterPro" id="IPR038591">
    <property type="entry name" value="NolW-like_sf"/>
</dbReference>
<protein>
    <submittedName>
        <fullName evidence="1">Type III secretion protein</fullName>
    </submittedName>
</protein>
<gene>
    <name evidence="1" type="ORF">N5A92_17555</name>
</gene>
<accession>A0ABT2LQL0</accession>
<dbReference type="RefSeq" id="WP_260905060.1">
    <property type="nucleotide sequence ID" value="NZ_JAOCZP010000005.1"/>
</dbReference>
<reference evidence="1 2" key="1">
    <citation type="submission" date="2022-09" db="EMBL/GenBank/DDBJ databases">
        <title>Chelativorans salina sp. nov., a novel slightly halophilic bacterium isolated from a saline lake sediment enrichment.</title>
        <authorList>
            <person name="Gao L."/>
            <person name="Fang B.-Z."/>
            <person name="Li W.-J."/>
        </authorList>
    </citation>
    <scope>NUCLEOTIDE SEQUENCE [LARGE SCALE GENOMIC DNA]</scope>
    <source>
        <strain evidence="1 2">EGI FJ00035</strain>
    </source>
</reference>
<dbReference type="EMBL" id="JAOCZP010000005">
    <property type="protein sequence ID" value="MCT7376840.1"/>
    <property type="molecule type" value="Genomic_DNA"/>
</dbReference>
<proteinExistence type="predicted"/>
<organism evidence="1 2">
    <name type="scientific">Chelativorans salis</name>
    <dbReference type="NCBI Taxonomy" id="2978478"/>
    <lineage>
        <taxon>Bacteria</taxon>
        <taxon>Pseudomonadati</taxon>
        <taxon>Pseudomonadota</taxon>
        <taxon>Alphaproteobacteria</taxon>
        <taxon>Hyphomicrobiales</taxon>
        <taxon>Phyllobacteriaceae</taxon>
        <taxon>Chelativorans</taxon>
    </lineage>
</organism>
<dbReference type="Gene3D" id="3.30.1370.120">
    <property type="match status" value="1"/>
</dbReference>
<evidence type="ECO:0000313" key="2">
    <source>
        <dbReference type="Proteomes" id="UP001320831"/>
    </source>
</evidence>
<keyword evidence="2" id="KW-1185">Reference proteome</keyword>
<name>A0ABT2LQL0_9HYPH</name>
<sequence>MNFTVGKMRHRHHRAIGLLVGLWFCVAGIQAIAAEPEWPAGIYTYIPIDQRVSEALQEFGRNVGLPVRVSDRVEGRLSHGMPIGTAREFLTWICDRYGLVWYYDGAVLHIAAESELRTEMVKLATEEMRSMRARLERVGISNPRFPIRLMEDDNLMSVSGPPAYIAAVKKALGLLSEGDGGVRSVRVFRGKDVAATAVPASN</sequence>